<evidence type="ECO:0000313" key="3">
    <source>
        <dbReference type="Proteomes" id="UP000006787"/>
    </source>
</evidence>
<gene>
    <name evidence="2" type="ORF">C426_0831</name>
</gene>
<protein>
    <submittedName>
        <fullName evidence="2">Uncharacterized protein</fullName>
    </submittedName>
</protein>
<comment type="caution">
    <text evidence="2">The sequence shown here is derived from an EMBL/GenBank/DDBJ whole genome shotgun (WGS) entry which is preliminary data.</text>
</comment>
<proteinExistence type="predicted"/>
<keyword evidence="1" id="KW-1133">Transmembrane helix</keyword>
<organism evidence="2 3">
    <name type="scientific">Lactococcus garvieae DCC43</name>
    <dbReference type="NCBI Taxonomy" id="1231377"/>
    <lineage>
        <taxon>Bacteria</taxon>
        <taxon>Bacillati</taxon>
        <taxon>Bacillota</taxon>
        <taxon>Bacilli</taxon>
        <taxon>Lactobacillales</taxon>
        <taxon>Streptococcaceae</taxon>
        <taxon>Lactococcus</taxon>
    </lineage>
</organism>
<keyword evidence="1" id="KW-0472">Membrane</keyword>
<dbReference type="RefSeq" id="WP_003135197.1">
    <property type="nucleotide sequence ID" value="NZ_AMQS01000009.1"/>
</dbReference>
<dbReference type="PATRIC" id="fig|1231377.3.peg.834"/>
<keyword evidence="1" id="KW-0812">Transmembrane</keyword>
<feature type="transmembrane region" description="Helical" evidence="1">
    <location>
        <begin position="32"/>
        <end position="52"/>
    </location>
</feature>
<sequence length="57" mass="6439">MKNPILLKINEQQEEIKKEVTLETKKKPVNRIVVTTSLLLLSGTLIGLVRILSNVLQ</sequence>
<accession>K2NW35</accession>
<evidence type="ECO:0000313" key="2">
    <source>
        <dbReference type="EMBL" id="EKF51783.1"/>
    </source>
</evidence>
<dbReference type="Proteomes" id="UP000006787">
    <property type="component" value="Unassembled WGS sequence"/>
</dbReference>
<dbReference type="EMBL" id="AMQS01000009">
    <property type="protein sequence ID" value="EKF51783.1"/>
    <property type="molecule type" value="Genomic_DNA"/>
</dbReference>
<name>K2NW35_9LACT</name>
<reference evidence="2 3" key="1">
    <citation type="journal article" date="2012" name="J. Bacteriol.">
        <title>Genome Sequence of the Bacteriocin-Producing Strain Lactococcus garvieae DCC43.</title>
        <authorList>
            <person name="Gabrielsen C."/>
            <person name="Brede D.A."/>
            <person name="Hernandez P.E."/>
            <person name="Nes I.F."/>
            <person name="Diep D.B."/>
        </authorList>
    </citation>
    <scope>NUCLEOTIDE SEQUENCE [LARGE SCALE GENOMIC DNA]</scope>
    <source>
        <strain evidence="2 3">DCC43</strain>
    </source>
</reference>
<evidence type="ECO:0000256" key="1">
    <source>
        <dbReference type="SAM" id="Phobius"/>
    </source>
</evidence>
<dbReference type="AlphaFoldDB" id="K2NW35"/>